<gene>
    <name evidence="4" type="ORF">SAY87_026772</name>
</gene>
<dbReference type="PANTHER" id="PTHR31374">
    <property type="entry name" value="AUXIN-INDUCED PROTEIN-LIKE-RELATED"/>
    <property type="match status" value="1"/>
</dbReference>
<comment type="similarity">
    <text evidence="1">Belongs to the ARG7 family.</text>
</comment>
<comment type="caution">
    <text evidence="4">The sequence shown here is derived from an EMBL/GenBank/DDBJ whole genome shotgun (WGS) entry which is preliminary data.</text>
</comment>
<evidence type="ECO:0000313" key="4">
    <source>
        <dbReference type="EMBL" id="KAK4749323.1"/>
    </source>
</evidence>
<dbReference type="InterPro" id="IPR003676">
    <property type="entry name" value="SAUR_fam"/>
</dbReference>
<evidence type="ECO:0000256" key="2">
    <source>
        <dbReference type="ARBA" id="ARBA00022473"/>
    </source>
</evidence>
<evidence type="ECO:0000256" key="3">
    <source>
        <dbReference type="ARBA" id="ARBA00022604"/>
    </source>
</evidence>
<protein>
    <submittedName>
        <fullName evidence="4">Uncharacterized protein</fullName>
    </submittedName>
</protein>
<reference evidence="4 5" key="1">
    <citation type="journal article" date="2023" name="Hortic Res">
        <title>Pangenome of water caltrop reveals structural variations and asymmetric subgenome divergence after allopolyploidization.</title>
        <authorList>
            <person name="Zhang X."/>
            <person name="Chen Y."/>
            <person name="Wang L."/>
            <person name="Yuan Y."/>
            <person name="Fang M."/>
            <person name="Shi L."/>
            <person name="Lu R."/>
            <person name="Comes H.P."/>
            <person name="Ma Y."/>
            <person name="Chen Y."/>
            <person name="Huang G."/>
            <person name="Zhou Y."/>
            <person name="Zheng Z."/>
            <person name="Qiu Y."/>
        </authorList>
    </citation>
    <scope>NUCLEOTIDE SEQUENCE [LARGE SCALE GENOMIC DNA]</scope>
    <source>
        <tissue evidence="4">Roots</tissue>
    </source>
</reference>
<keyword evidence="2" id="KW-0217">Developmental protein</keyword>
<keyword evidence="3" id="KW-0341">Growth regulation</keyword>
<proteinExistence type="inferred from homology"/>
<dbReference type="EMBL" id="JAXIOK010000018">
    <property type="protein sequence ID" value="KAK4749323.1"/>
    <property type="molecule type" value="Genomic_DNA"/>
</dbReference>
<organism evidence="4 5">
    <name type="scientific">Trapa incisa</name>
    <dbReference type="NCBI Taxonomy" id="236973"/>
    <lineage>
        <taxon>Eukaryota</taxon>
        <taxon>Viridiplantae</taxon>
        <taxon>Streptophyta</taxon>
        <taxon>Embryophyta</taxon>
        <taxon>Tracheophyta</taxon>
        <taxon>Spermatophyta</taxon>
        <taxon>Magnoliopsida</taxon>
        <taxon>eudicotyledons</taxon>
        <taxon>Gunneridae</taxon>
        <taxon>Pentapetalae</taxon>
        <taxon>rosids</taxon>
        <taxon>malvids</taxon>
        <taxon>Myrtales</taxon>
        <taxon>Lythraceae</taxon>
        <taxon>Trapa</taxon>
    </lineage>
</organism>
<dbReference type="Pfam" id="PF02519">
    <property type="entry name" value="Auxin_inducible"/>
    <property type="match status" value="1"/>
</dbReference>
<keyword evidence="5" id="KW-1185">Reference proteome</keyword>
<dbReference type="Proteomes" id="UP001345219">
    <property type="component" value="Chromosome 21"/>
</dbReference>
<evidence type="ECO:0000313" key="5">
    <source>
        <dbReference type="Proteomes" id="UP001345219"/>
    </source>
</evidence>
<name>A0AAN7GS14_9MYRT</name>
<dbReference type="PANTHER" id="PTHR31374:SF275">
    <property type="entry name" value="AUXIN-INDUCED PROTEIN 6B-LIKE"/>
    <property type="match status" value="1"/>
</dbReference>
<accession>A0AAN7GS14</accession>
<sequence>MACDISFSSIKLLLQGRINGHPKKDSPGLDNYREKICHIQTFNAYTRRPFVIGMEYLMHPKFLELLEKAEREFGFDQMGVLVIPCKASELRRILLQKLE</sequence>
<dbReference type="GO" id="GO:0009733">
    <property type="term" value="P:response to auxin"/>
    <property type="evidence" value="ECO:0007669"/>
    <property type="project" value="InterPro"/>
</dbReference>
<dbReference type="AlphaFoldDB" id="A0AAN7GS14"/>
<evidence type="ECO:0000256" key="1">
    <source>
        <dbReference type="ARBA" id="ARBA00006974"/>
    </source>
</evidence>